<dbReference type="InterPro" id="IPR029058">
    <property type="entry name" value="AB_hydrolase_fold"/>
</dbReference>
<dbReference type="Pfam" id="PF00975">
    <property type="entry name" value="Thioesterase"/>
    <property type="match status" value="1"/>
</dbReference>
<dbReference type="Proteomes" id="UP001596292">
    <property type="component" value="Unassembled WGS sequence"/>
</dbReference>
<keyword evidence="3" id="KW-1185">Reference proteome</keyword>
<proteinExistence type="predicted"/>
<accession>A0ABW2BQP1</accession>
<gene>
    <name evidence="2" type="ORF">ACFQE0_23490</name>
</gene>
<protein>
    <submittedName>
        <fullName evidence="2">Alpha/beta fold hydrolase</fullName>
    </submittedName>
</protein>
<dbReference type="RefSeq" id="WP_378973959.1">
    <property type="nucleotide sequence ID" value="NZ_JBHSWN010000001.1"/>
</dbReference>
<evidence type="ECO:0000259" key="1">
    <source>
        <dbReference type="SMART" id="SM00824"/>
    </source>
</evidence>
<dbReference type="InterPro" id="IPR001031">
    <property type="entry name" value="Thioesterase"/>
</dbReference>
<comment type="caution">
    <text evidence="2">The sequence shown here is derived from an EMBL/GenBank/DDBJ whole genome shotgun (WGS) entry which is preliminary data.</text>
</comment>
<sequence>MLEAGVTSLKAMEMFFKLEMALGMSINLAKIGATSTISDVIENLAGGAKPIPGPEASRHTRIILSGLFGEELTFLAFLDDLPDTTRFSSEPLPGIEADCELQTDIDAVARHLVQQIMERGVQGDLTLAGVSYGAVLAHEIARKLMERGQSVRTLILIDPLLAPSRIAPLKRAAERALRSAGRRTGPMAGAGTPRAVAPGERLATLTFFGLMGVGAYRRARDFIIGAYGRRDPEWIIQRTREYFAIARGRAIRRWSGGVCDVPTTIIAGTDFTAQSSLERWRALCPHLTVEPIEADHFSLFMPEHVPTLRALFLKATHRGAELGRA</sequence>
<name>A0ABW2BQP1_9HYPH</name>
<dbReference type="SMART" id="SM00824">
    <property type="entry name" value="PKS_TE"/>
    <property type="match status" value="1"/>
</dbReference>
<evidence type="ECO:0000313" key="3">
    <source>
        <dbReference type="Proteomes" id="UP001596292"/>
    </source>
</evidence>
<dbReference type="EMBL" id="JBHSWN010000001">
    <property type="protein sequence ID" value="MFC6792271.1"/>
    <property type="molecule type" value="Genomic_DNA"/>
</dbReference>
<evidence type="ECO:0000313" key="2">
    <source>
        <dbReference type="EMBL" id="MFC6792271.1"/>
    </source>
</evidence>
<keyword evidence="2" id="KW-0378">Hydrolase</keyword>
<reference evidence="3" key="1">
    <citation type="journal article" date="2019" name="Int. J. Syst. Evol. Microbiol.">
        <title>The Global Catalogue of Microorganisms (GCM) 10K type strain sequencing project: providing services to taxonomists for standard genome sequencing and annotation.</title>
        <authorList>
            <consortium name="The Broad Institute Genomics Platform"/>
            <consortium name="The Broad Institute Genome Sequencing Center for Infectious Disease"/>
            <person name="Wu L."/>
            <person name="Ma J."/>
        </authorList>
    </citation>
    <scope>NUCLEOTIDE SEQUENCE [LARGE SCALE GENOMIC DNA]</scope>
    <source>
        <strain evidence="3">CCUG 48316</strain>
    </source>
</reference>
<dbReference type="GO" id="GO:0016787">
    <property type="term" value="F:hydrolase activity"/>
    <property type="evidence" value="ECO:0007669"/>
    <property type="project" value="UniProtKB-KW"/>
</dbReference>
<feature type="domain" description="Thioesterase TesA-like" evidence="1">
    <location>
        <begin position="62"/>
        <end position="313"/>
    </location>
</feature>
<dbReference type="SUPFAM" id="SSF53474">
    <property type="entry name" value="alpha/beta-Hydrolases"/>
    <property type="match status" value="1"/>
</dbReference>
<organism evidence="2 3">
    <name type="scientific">Methylobacterium komagatae</name>
    <dbReference type="NCBI Taxonomy" id="374425"/>
    <lineage>
        <taxon>Bacteria</taxon>
        <taxon>Pseudomonadati</taxon>
        <taxon>Pseudomonadota</taxon>
        <taxon>Alphaproteobacteria</taxon>
        <taxon>Hyphomicrobiales</taxon>
        <taxon>Methylobacteriaceae</taxon>
        <taxon>Methylobacterium</taxon>
    </lineage>
</organism>
<dbReference type="Gene3D" id="3.40.50.1820">
    <property type="entry name" value="alpha/beta hydrolase"/>
    <property type="match status" value="1"/>
</dbReference>
<dbReference type="InterPro" id="IPR020802">
    <property type="entry name" value="TesA-like"/>
</dbReference>